<comment type="caution">
    <text evidence="2">The sequence shown here is derived from an EMBL/GenBank/DDBJ whole genome shotgun (WGS) entry which is preliminary data.</text>
</comment>
<evidence type="ECO:0000313" key="3">
    <source>
        <dbReference type="Proteomes" id="UP000680038"/>
    </source>
</evidence>
<sequence length="79" mass="8652">MYDVTNIGKCILENQIKSKLSLAEFSADTPEQKPFGKKEDGSVATRNTSGNIVLGASRVISTWENGEPEADKLFHFPGH</sequence>
<evidence type="ECO:0000256" key="1">
    <source>
        <dbReference type="SAM" id="MobiDB-lite"/>
    </source>
</evidence>
<gene>
    <name evidence="2" type="ORF">DYBT9275_04701</name>
</gene>
<reference evidence="2" key="1">
    <citation type="submission" date="2021-04" db="EMBL/GenBank/DDBJ databases">
        <authorList>
            <person name="Rodrigo-Torres L."/>
            <person name="Arahal R. D."/>
            <person name="Lucena T."/>
        </authorList>
    </citation>
    <scope>NUCLEOTIDE SEQUENCE</scope>
    <source>
        <strain evidence="2">CECT 9275</strain>
    </source>
</reference>
<keyword evidence="3" id="KW-1185">Reference proteome</keyword>
<evidence type="ECO:0000313" key="2">
    <source>
        <dbReference type="EMBL" id="CAG5010363.1"/>
    </source>
</evidence>
<dbReference type="EMBL" id="CAJRAF010000002">
    <property type="protein sequence ID" value="CAG5010363.1"/>
    <property type="molecule type" value="Genomic_DNA"/>
</dbReference>
<proteinExistence type="predicted"/>
<feature type="compositionally biased region" description="Basic and acidic residues" evidence="1">
    <location>
        <begin position="30"/>
        <end position="41"/>
    </location>
</feature>
<protein>
    <submittedName>
        <fullName evidence="2">Uncharacterized protein</fullName>
    </submittedName>
</protein>
<accession>A0A916JJE1</accession>
<feature type="region of interest" description="Disordered" evidence="1">
    <location>
        <begin position="27"/>
        <end position="46"/>
    </location>
</feature>
<organism evidence="2 3">
    <name type="scientific">Dyadobacter helix</name>
    <dbReference type="NCBI Taxonomy" id="2822344"/>
    <lineage>
        <taxon>Bacteria</taxon>
        <taxon>Pseudomonadati</taxon>
        <taxon>Bacteroidota</taxon>
        <taxon>Cytophagia</taxon>
        <taxon>Cytophagales</taxon>
        <taxon>Spirosomataceae</taxon>
        <taxon>Dyadobacter</taxon>
    </lineage>
</organism>
<dbReference type="AlphaFoldDB" id="A0A916JJE1"/>
<dbReference type="Proteomes" id="UP000680038">
    <property type="component" value="Unassembled WGS sequence"/>
</dbReference>
<name>A0A916JJE1_9BACT</name>